<sequence length="385" mass="44648">MTHSKLPIGVSIRKNIRSESLQIAFSYRGVQCRETLKIKPNKANIKYAEALRAEIFSKIERGLFKYSEYFPESPKCNTFGEAQQKNLRIADLLEEYLTDLPKIVEPSTAVRYRRSIHGQLLPEFGDILVTELTPRRIRQWIKSKRCKRKTIANHLIPLVKVLRLAVVDGIILHSPMDAISLDDIIHKQAKVSDFKIDPFTPDEINQLLSVMEGQERNAFQFAFYTGVRTSELIGLTWEKVNLRHQSVLIDQAKVEGEMKGTKTGVKGEREVYLFPSAVQALESQAEFTQDCEFVFHNPKTNESWTNDQQLRKRAWLPAMKRSGLRYRNPYQTRHTYACLLIARNENLFWIASQMGHQGIEMINRHYGKFIEEAGDNAKYKPKFEW</sequence>
<dbReference type="GO" id="GO:0015074">
    <property type="term" value="P:DNA integration"/>
    <property type="evidence" value="ECO:0007669"/>
    <property type="project" value="UniProtKB-KW"/>
</dbReference>
<evidence type="ECO:0000256" key="3">
    <source>
        <dbReference type="ARBA" id="ARBA00023125"/>
    </source>
</evidence>
<dbReference type="SUPFAM" id="SSF56349">
    <property type="entry name" value="DNA breaking-rejoining enzymes"/>
    <property type="match status" value="1"/>
</dbReference>
<organism evidence="6 7">
    <name type="scientific">Zooshikella ganghwensis</name>
    <dbReference type="NCBI Taxonomy" id="202772"/>
    <lineage>
        <taxon>Bacteria</taxon>
        <taxon>Pseudomonadati</taxon>
        <taxon>Pseudomonadota</taxon>
        <taxon>Gammaproteobacteria</taxon>
        <taxon>Oceanospirillales</taxon>
        <taxon>Zooshikellaceae</taxon>
        <taxon>Zooshikella</taxon>
    </lineage>
</organism>
<gene>
    <name evidence="6" type="ORF">B9G39_21780</name>
</gene>
<dbReference type="InterPro" id="IPR022000">
    <property type="entry name" value="Min27-like_integrase_DNA_bind"/>
</dbReference>
<protein>
    <submittedName>
        <fullName evidence="6">DUF3596 domain-containing protein</fullName>
    </submittedName>
</protein>
<keyword evidence="2" id="KW-0229">DNA integration</keyword>
<name>A0A4P9VSN0_9GAMM</name>
<dbReference type="AlphaFoldDB" id="A0A4P9VSN0"/>
<dbReference type="Gene3D" id="1.10.150.130">
    <property type="match status" value="1"/>
</dbReference>
<dbReference type="InterPro" id="IPR002104">
    <property type="entry name" value="Integrase_catalytic"/>
</dbReference>
<dbReference type="CDD" id="cd01189">
    <property type="entry name" value="INT_ICEBs1_C_like"/>
    <property type="match status" value="1"/>
</dbReference>
<accession>A0A4P9VSN0</accession>
<dbReference type="Pfam" id="PF00589">
    <property type="entry name" value="Phage_integrase"/>
    <property type="match status" value="1"/>
</dbReference>
<feature type="domain" description="Tyr recombinase" evidence="5">
    <location>
        <begin position="194"/>
        <end position="380"/>
    </location>
</feature>
<dbReference type="InterPro" id="IPR010998">
    <property type="entry name" value="Integrase_recombinase_N"/>
</dbReference>
<dbReference type="Gene3D" id="1.10.443.10">
    <property type="entry name" value="Intergrase catalytic core"/>
    <property type="match status" value="1"/>
</dbReference>
<evidence type="ECO:0000256" key="4">
    <source>
        <dbReference type="ARBA" id="ARBA00023172"/>
    </source>
</evidence>
<keyword evidence="7" id="KW-1185">Reference proteome</keyword>
<evidence type="ECO:0000313" key="7">
    <source>
        <dbReference type="Proteomes" id="UP000257039"/>
    </source>
</evidence>
<evidence type="ECO:0000256" key="2">
    <source>
        <dbReference type="ARBA" id="ARBA00022908"/>
    </source>
</evidence>
<dbReference type="GO" id="GO:0006310">
    <property type="term" value="P:DNA recombination"/>
    <property type="evidence" value="ECO:0007669"/>
    <property type="project" value="UniProtKB-KW"/>
</dbReference>
<comment type="caution">
    <text evidence="6">The sequence shown here is derived from an EMBL/GenBank/DDBJ whole genome shotgun (WGS) entry which is preliminary data.</text>
</comment>
<dbReference type="InterPro" id="IPR004107">
    <property type="entry name" value="Integrase_SAM-like_N"/>
</dbReference>
<comment type="similarity">
    <text evidence="1">Belongs to the 'phage' integrase family.</text>
</comment>
<dbReference type="InterPro" id="IPR013762">
    <property type="entry name" value="Integrase-like_cat_sf"/>
</dbReference>
<dbReference type="InterPro" id="IPR011010">
    <property type="entry name" value="DNA_brk_join_enz"/>
</dbReference>
<dbReference type="EMBL" id="NDXW01000001">
    <property type="protein sequence ID" value="RDH45869.1"/>
    <property type="molecule type" value="Genomic_DNA"/>
</dbReference>
<dbReference type="RefSeq" id="WP_094788758.1">
    <property type="nucleotide sequence ID" value="NZ_NDXW01000001.1"/>
</dbReference>
<keyword evidence="3" id="KW-0238">DNA-binding</keyword>
<dbReference type="InterPro" id="IPR050808">
    <property type="entry name" value="Phage_Integrase"/>
</dbReference>
<dbReference type="Pfam" id="PF12167">
    <property type="entry name" value="Arm-DNA-bind_2"/>
    <property type="match status" value="1"/>
</dbReference>
<evidence type="ECO:0000259" key="5">
    <source>
        <dbReference type="PROSITE" id="PS51898"/>
    </source>
</evidence>
<dbReference type="PANTHER" id="PTHR30629">
    <property type="entry name" value="PROPHAGE INTEGRASE"/>
    <property type="match status" value="1"/>
</dbReference>
<dbReference type="PANTHER" id="PTHR30629:SF2">
    <property type="entry name" value="PROPHAGE INTEGRASE INTS-RELATED"/>
    <property type="match status" value="1"/>
</dbReference>
<dbReference type="GO" id="GO:0003677">
    <property type="term" value="F:DNA binding"/>
    <property type="evidence" value="ECO:0007669"/>
    <property type="project" value="UniProtKB-KW"/>
</dbReference>
<dbReference type="Proteomes" id="UP000257039">
    <property type="component" value="Unassembled WGS sequence"/>
</dbReference>
<dbReference type="PROSITE" id="PS51898">
    <property type="entry name" value="TYR_RECOMBINASE"/>
    <property type="match status" value="1"/>
</dbReference>
<keyword evidence="4" id="KW-0233">DNA recombination</keyword>
<reference evidence="6 7" key="1">
    <citation type="submission" date="2017-04" db="EMBL/GenBank/DDBJ databases">
        <title>Draft genome sequence of Zooshikella ganghwensis VG4 isolated from Red Sea sediments.</title>
        <authorList>
            <person name="Rehman Z."/>
            <person name="Alam I."/>
            <person name="Kamau A."/>
            <person name="Bajic V."/>
            <person name="Leiknes T."/>
        </authorList>
    </citation>
    <scope>NUCLEOTIDE SEQUENCE [LARGE SCALE GENOMIC DNA]</scope>
    <source>
        <strain evidence="6 7">VG4</strain>
    </source>
</reference>
<evidence type="ECO:0000313" key="6">
    <source>
        <dbReference type="EMBL" id="RDH45869.1"/>
    </source>
</evidence>
<proteinExistence type="inferred from homology"/>
<dbReference type="Pfam" id="PF14659">
    <property type="entry name" value="Phage_int_SAM_3"/>
    <property type="match status" value="1"/>
</dbReference>
<evidence type="ECO:0000256" key="1">
    <source>
        <dbReference type="ARBA" id="ARBA00008857"/>
    </source>
</evidence>